<accession>M1DIV2</accession>
<organism evidence="2 3">
    <name type="scientific">Solanum tuberosum</name>
    <name type="common">Potato</name>
    <dbReference type="NCBI Taxonomy" id="4113"/>
    <lineage>
        <taxon>Eukaryota</taxon>
        <taxon>Viridiplantae</taxon>
        <taxon>Streptophyta</taxon>
        <taxon>Embryophyta</taxon>
        <taxon>Tracheophyta</taxon>
        <taxon>Spermatophyta</taxon>
        <taxon>Magnoliopsida</taxon>
        <taxon>eudicotyledons</taxon>
        <taxon>Gunneridae</taxon>
        <taxon>Pentapetalae</taxon>
        <taxon>asterids</taxon>
        <taxon>lamiids</taxon>
        <taxon>Solanales</taxon>
        <taxon>Solanaceae</taxon>
        <taxon>Solanoideae</taxon>
        <taxon>Solaneae</taxon>
        <taxon>Solanum</taxon>
    </lineage>
</organism>
<sequence length="397" mass="44947">MTSPSENLNLAIIPFENHESLFILPDILLIDSFGITHLAYPLMEDASIQGEDENQRLVTDKLDSHCKGEQELPKGHVHTSSSDEDNTSLEKMIPKRLCSRLSQAFGKPTTYVDWSHKMATPIRVTRAVQRELDEALLTRSTKKSRAKKSKFVPPINSIDIIDDAITEPKKDKKRKRSSSIGSSNKKVSVSKPVKKSKYTDDSNGDMVVSAETCKARILAFKKRKVIRGRVVTGIGAYEMGELLVLLQAQGWAALFLQGNRRHKMGVPNVGWGHYVKRTWPHLEGLSSALEISRRFSHDPMLEGYTRVDKGVMLPLHKLLFDVVHKILLPRSHKRTEANYLDLTLMVVVTTKNEEIVALRVTHSSAMDQLHISYGLSMLGWLKKTLDSRKNWLRLKQH</sequence>
<feature type="region of interest" description="Disordered" evidence="1">
    <location>
        <begin position="169"/>
        <end position="202"/>
    </location>
</feature>
<dbReference type="Proteomes" id="UP000011115">
    <property type="component" value="Unassembled WGS sequence"/>
</dbReference>
<dbReference type="PaxDb" id="4113-PGSC0003DMT400089756"/>
<name>M1DIV2_SOLTU</name>
<feature type="compositionally biased region" description="Low complexity" evidence="1">
    <location>
        <begin position="178"/>
        <end position="191"/>
    </location>
</feature>
<dbReference type="EnsemblPlants" id="PGSC0003DMT400089756">
    <property type="protein sequence ID" value="PGSC0003DMT400089756"/>
    <property type="gene ID" value="PGSC0003DMG400039327"/>
</dbReference>
<evidence type="ECO:0000313" key="3">
    <source>
        <dbReference type="Proteomes" id="UP000011115"/>
    </source>
</evidence>
<reference evidence="2" key="2">
    <citation type="submission" date="2015-06" db="UniProtKB">
        <authorList>
            <consortium name="EnsemblPlants"/>
        </authorList>
    </citation>
    <scope>IDENTIFICATION</scope>
    <source>
        <strain evidence="2">DM1-3 516 R44</strain>
    </source>
</reference>
<keyword evidence="3" id="KW-1185">Reference proteome</keyword>
<evidence type="ECO:0000256" key="1">
    <source>
        <dbReference type="SAM" id="MobiDB-lite"/>
    </source>
</evidence>
<dbReference type="InParanoid" id="M1DIV2"/>
<dbReference type="AlphaFoldDB" id="M1DIV2"/>
<proteinExistence type="predicted"/>
<dbReference type="OMA" id="LIMSHIH"/>
<dbReference type="Gramene" id="PGSC0003DMT400089756">
    <property type="protein sequence ID" value="PGSC0003DMT400089756"/>
    <property type="gene ID" value="PGSC0003DMG400039327"/>
</dbReference>
<evidence type="ECO:0000313" key="2">
    <source>
        <dbReference type="EnsemblPlants" id="PGSC0003DMT400089756"/>
    </source>
</evidence>
<protein>
    <submittedName>
        <fullName evidence="2">Uncharacterized protein</fullName>
    </submittedName>
</protein>
<dbReference type="HOGENOM" id="CLU_695224_0_0_1"/>
<feature type="region of interest" description="Disordered" evidence="1">
    <location>
        <begin position="67"/>
        <end position="87"/>
    </location>
</feature>
<reference evidence="3" key="1">
    <citation type="journal article" date="2011" name="Nature">
        <title>Genome sequence and analysis of the tuber crop potato.</title>
        <authorList>
            <consortium name="The Potato Genome Sequencing Consortium"/>
        </authorList>
    </citation>
    <scope>NUCLEOTIDE SEQUENCE [LARGE SCALE GENOMIC DNA]</scope>
    <source>
        <strain evidence="3">cv. DM1-3 516 R44</strain>
    </source>
</reference>